<evidence type="ECO:0000313" key="1">
    <source>
        <dbReference type="EMBL" id="PON53546.1"/>
    </source>
</evidence>
<dbReference type="Proteomes" id="UP000237105">
    <property type="component" value="Unassembled WGS sequence"/>
</dbReference>
<organism evidence="1 2">
    <name type="scientific">Parasponia andersonii</name>
    <name type="common">Sponia andersonii</name>
    <dbReference type="NCBI Taxonomy" id="3476"/>
    <lineage>
        <taxon>Eukaryota</taxon>
        <taxon>Viridiplantae</taxon>
        <taxon>Streptophyta</taxon>
        <taxon>Embryophyta</taxon>
        <taxon>Tracheophyta</taxon>
        <taxon>Spermatophyta</taxon>
        <taxon>Magnoliopsida</taxon>
        <taxon>eudicotyledons</taxon>
        <taxon>Gunneridae</taxon>
        <taxon>Pentapetalae</taxon>
        <taxon>rosids</taxon>
        <taxon>fabids</taxon>
        <taxon>Rosales</taxon>
        <taxon>Cannabaceae</taxon>
        <taxon>Parasponia</taxon>
    </lineage>
</organism>
<gene>
    <name evidence="1" type="ORF">PanWU01x14_201040</name>
</gene>
<sequence>MLLVTLVKSTPSLLSVSVVPSSKTAFLGQALLISTKPTPSFNDTVLLPLLLRQRHHP</sequence>
<name>A0A2P5BXP0_PARAD</name>
<comment type="caution">
    <text evidence="1">The sequence shown here is derived from an EMBL/GenBank/DDBJ whole genome shotgun (WGS) entry which is preliminary data.</text>
</comment>
<keyword evidence="2" id="KW-1185">Reference proteome</keyword>
<protein>
    <submittedName>
        <fullName evidence="1">Uncharacterized protein</fullName>
    </submittedName>
</protein>
<evidence type="ECO:0000313" key="2">
    <source>
        <dbReference type="Proteomes" id="UP000237105"/>
    </source>
</evidence>
<dbReference type="EMBL" id="JXTB01000205">
    <property type="protein sequence ID" value="PON53546.1"/>
    <property type="molecule type" value="Genomic_DNA"/>
</dbReference>
<dbReference type="AlphaFoldDB" id="A0A2P5BXP0"/>
<reference evidence="2" key="1">
    <citation type="submission" date="2016-06" db="EMBL/GenBank/DDBJ databases">
        <title>Parallel loss of symbiosis genes in relatives of nitrogen-fixing non-legume Parasponia.</title>
        <authorList>
            <person name="Van Velzen R."/>
            <person name="Holmer R."/>
            <person name="Bu F."/>
            <person name="Rutten L."/>
            <person name="Van Zeijl A."/>
            <person name="Liu W."/>
            <person name="Santuari L."/>
            <person name="Cao Q."/>
            <person name="Sharma T."/>
            <person name="Shen D."/>
            <person name="Roswanjaya Y."/>
            <person name="Wardhani T."/>
            <person name="Kalhor M.S."/>
            <person name="Jansen J."/>
            <person name="Van den Hoogen J."/>
            <person name="Gungor B."/>
            <person name="Hartog M."/>
            <person name="Hontelez J."/>
            <person name="Verver J."/>
            <person name="Yang W.-C."/>
            <person name="Schijlen E."/>
            <person name="Repin R."/>
            <person name="Schilthuizen M."/>
            <person name="Schranz E."/>
            <person name="Heidstra R."/>
            <person name="Miyata K."/>
            <person name="Fedorova E."/>
            <person name="Kohlen W."/>
            <person name="Bisseling T."/>
            <person name="Smit S."/>
            <person name="Geurts R."/>
        </authorList>
    </citation>
    <scope>NUCLEOTIDE SEQUENCE [LARGE SCALE GENOMIC DNA]</scope>
    <source>
        <strain evidence="2">cv. WU1-14</strain>
    </source>
</reference>
<proteinExistence type="predicted"/>
<accession>A0A2P5BXP0</accession>